<evidence type="ECO:0000313" key="2">
    <source>
        <dbReference type="EMBL" id="RIB30146.1"/>
    </source>
</evidence>
<feature type="compositionally biased region" description="Polar residues" evidence="1">
    <location>
        <begin position="7"/>
        <end position="23"/>
    </location>
</feature>
<dbReference type="Proteomes" id="UP000266673">
    <property type="component" value="Unassembled WGS sequence"/>
</dbReference>
<reference evidence="2 3" key="1">
    <citation type="submission" date="2018-06" db="EMBL/GenBank/DDBJ databases">
        <title>Comparative genomics reveals the genomic features of Rhizophagus irregularis, R. cerebriforme, R. diaphanum and Gigaspora rosea, and their symbiotic lifestyle signature.</title>
        <authorList>
            <person name="Morin E."/>
            <person name="San Clemente H."/>
            <person name="Chen E.C.H."/>
            <person name="De La Providencia I."/>
            <person name="Hainaut M."/>
            <person name="Kuo A."/>
            <person name="Kohler A."/>
            <person name="Murat C."/>
            <person name="Tang N."/>
            <person name="Roy S."/>
            <person name="Loubradou J."/>
            <person name="Henrissat B."/>
            <person name="Grigoriev I.V."/>
            <person name="Corradi N."/>
            <person name="Roux C."/>
            <person name="Martin F.M."/>
        </authorList>
    </citation>
    <scope>NUCLEOTIDE SEQUENCE [LARGE SCALE GENOMIC DNA]</scope>
    <source>
        <strain evidence="2 3">DAOM 194757</strain>
    </source>
</reference>
<sequence>MDVNKPLKSSENFNPSENSMNPVSSVDPENLIFSIGLHGTFLDYGSFANCFCDQCKGCRISLYTCKGESCKVKCPPHTRKCSKCAGGNYSARHRINQKYYASRKSPSNSKNSISFKPLINKSSDVIDKDLPEIWNNAWSIN</sequence>
<organism evidence="2 3">
    <name type="scientific">Gigaspora rosea</name>
    <dbReference type="NCBI Taxonomy" id="44941"/>
    <lineage>
        <taxon>Eukaryota</taxon>
        <taxon>Fungi</taxon>
        <taxon>Fungi incertae sedis</taxon>
        <taxon>Mucoromycota</taxon>
        <taxon>Glomeromycotina</taxon>
        <taxon>Glomeromycetes</taxon>
        <taxon>Diversisporales</taxon>
        <taxon>Gigasporaceae</taxon>
        <taxon>Gigaspora</taxon>
    </lineage>
</organism>
<keyword evidence="3" id="KW-1185">Reference proteome</keyword>
<accession>A0A397WD11</accession>
<feature type="region of interest" description="Disordered" evidence="1">
    <location>
        <begin position="1"/>
        <end position="23"/>
    </location>
</feature>
<evidence type="ECO:0000256" key="1">
    <source>
        <dbReference type="SAM" id="MobiDB-lite"/>
    </source>
</evidence>
<gene>
    <name evidence="2" type="ORF">C2G38_2027102</name>
</gene>
<evidence type="ECO:0000313" key="3">
    <source>
        <dbReference type="Proteomes" id="UP000266673"/>
    </source>
</evidence>
<dbReference type="OrthoDB" id="2395164at2759"/>
<comment type="caution">
    <text evidence="2">The sequence shown here is derived from an EMBL/GenBank/DDBJ whole genome shotgun (WGS) entry which is preliminary data.</text>
</comment>
<name>A0A397WD11_9GLOM</name>
<proteinExistence type="predicted"/>
<dbReference type="AlphaFoldDB" id="A0A397WD11"/>
<protein>
    <submittedName>
        <fullName evidence="2">Uncharacterized protein</fullName>
    </submittedName>
</protein>
<dbReference type="EMBL" id="QKWP01000020">
    <property type="protein sequence ID" value="RIB30146.1"/>
    <property type="molecule type" value="Genomic_DNA"/>
</dbReference>